<evidence type="ECO:0000313" key="2">
    <source>
        <dbReference type="EMBL" id="GEN28371.1"/>
    </source>
</evidence>
<evidence type="ECO:0000256" key="1">
    <source>
        <dbReference type="SAM" id="MobiDB-lite"/>
    </source>
</evidence>
<accession>A0A511UQR3</accession>
<dbReference type="EMBL" id="BJXV01000010">
    <property type="protein sequence ID" value="GEN28371.1"/>
    <property type="molecule type" value="Genomic_DNA"/>
</dbReference>
<reference evidence="2 3" key="1">
    <citation type="submission" date="2019-07" db="EMBL/GenBank/DDBJ databases">
        <title>Whole genome shotgun sequence of Halomonas variabilis NBRC 102410.</title>
        <authorList>
            <person name="Hosoyama A."/>
            <person name="Uohara A."/>
            <person name="Ohji S."/>
            <person name="Ichikawa N."/>
        </authorList>
    </citation>
    <scope>NUCLEOTIDE SEQUENCE [LARGE SCALE GENOMIC DNA]</scope>
    <source>
        <strain evidence="2 3">NBRC 102410</strain>
    </source>
</reference>
<evidence type="ECO:0000313" key="3">
    <source>
        <dbReference type="Proteomes" id="UP000321303"/>
    </source>
</evidence>
<protein>
    <submittedName>
        <fullName evidence="2">Uncharacterized protein</fullName>
    </submittedName>
</protein>
<name>A0A511UQR3_9GAMM</name>
<dbReference type="Proteomes" id="UP000321303">
    <property type="component" value="Unassembled WGS sequence"/>
</dbReference>
<feature type="region of interest" description="Disordered" evidence="1">
    <location>
        <begin position="1"/>
        <end position="35"/>
    </location>
</feature>
<comment type="caution">
    <text evidence="2">The sequence shown here is derived from an EMBL/GenBank/DDBJ whole genome shotgun (WGS) entry which is preliminary data.</text>
</comment>
<gene>
    <name evidence="2" type="ORF">HVA01_20170</name>
</gene>
<dbReference type="AlphaFoldDB" id="A0A511UQR3"/>
<organism evidence="2 3">
    <name type="scientific">Halovibrio variabilis</name>
    <dbReference type="NCBI Taxonomy" id="31910"/>
    <lineage>
        <taxon>Bacteria</taxon>
        <taxon>Pseudomonadati</taxon>
        <taxon>Pseudomonadota</taxon>
        <taxon>Gammaproteobacteria</taxon>
        <taxon>Oceanospirillales</taxon>
        <taxon>Halomonadaceae</taxon>
        <taxon>Halovibrio</taxon>
    </lineage>
</organism>
<proteinExistence type="predicted"/>
<feature type="compositionally biased region" description="Polar residues" evidence="1">
    <location>
        <begin position="16"/>
        <end position="26"/>
    </location>
</feature>
<sequence>MTTTPPTAAASVVSTGQPNAPCQSGESSSAVSVSNATATCPEARSIITARHALPRNAAWLAWRCARPASPNTPPGKSWFTNSAR</sequence>
<feature type="compositionally biased region" description="Low complexity" evidence="1">
    <location>
        <begin position="1"/>
        <end position="15"/>
    </location>
</feature>
<keyword evidence="3" id="KW-1185">Reference proteome</keyword>